<reference evidence="1" key="1">
    <citation type="journal article" date="2014" name="Int. J. Syst. Evol. Microbiol.">
        <title>Complete genome sequence of Corynebacterium casei LMG S-19264T (=DSM 44701T), isolated from a smear-ripened cheese.</title>
        <authorList>
            <consortium name="US DOE Joint Genome Institute (JGI-PGF)"/>
            <person name="Walter F."/>
            <person name="Albersmeier A."/>
            <person name="Kalinowski J."/>
            <person name="Ruckert C."/>
        </authorList>
    </citation>
    <scope>NUCLEOTIDE SEQUENCE</scope>
    <source>
        <strain evidence="1">CGMCC 1.10998</strain>
    </source>
</reference>
<dbReference type="Proteomes" id="UP000637423">
    <property type="component" value="Unassembled WGS sequence"/>
</dbReference>
<protein>
    <recommendedName>
        <fullName evidence="3">Uracil DNA glycosylase superfamily protein</fullName>
    </recommendedName>
</protein>
<evidence type="ECO:0008006" key="3">
    <source>
        <dbReference type="Google" id="ProtNLM"/>
    </source>
</evidence>
<dbReference type="RefSeq" id="WP_188564979.1">
    <property type="nucleotide sequence ID" value="NZ_BMED01000001.1"/>
</dbReference>
<evidence type="ECO:0000313" key="1">
    <source>
        <dbReference type="EMBL" id="GGC66203.1"/>
    </source>
</evidence>
<organism evidence="1 2">
    <name type="scientific">Undibacterium terreum</name>
    <dbReference type="NCBI Taxonomy" id="1224302"/>
    <lineage>
        <taxon>Bacteria</taxon>
        <taxon>Pseudomonadati</taxon>
        <taxon>Pseudomonadota</taxon>
        <taxon>Betaproteobacteria</taxon>
        <taxon>Burkholderiales</taxon>
        <taxon>Oxalobacteraceae</taxon>
        <taxon>Undibacterium</taxon>
    </lineage>
</organism>
<name>A0A916UAW8_9BURK</name>
<gene>
    <name evidence="1" type="ORF">GCM10011396_11540</name>
</gene>
<comment type="caution">
    <text evidence="1">The sequence shown here is derived from an EMBL/GenBank/DDBJ whole genome shotgun (WGS) entry which is preliminary data.</text>
</comment>
<evidence type="ECO:0000313" key="2">
    <source>
        <dbReference type="Proteomes" id="UP000637423"/>
    </source>
</evidence>
<proteinExistence type="predicted"/>
<reference evidence="1" key="2">
    <citation type="submission" date="2020-09" db="EMBL/GenBank/DDBJ databases">
        <authorList>
            <person name="Sun Q."/>
            <person name="Zhou Y."/>
        </authorList>
    </citation>
    <scope>NUCLEOTIDE SEQUENCE</scope>
    <source>
        <strain evidence="1">CGMCC 1.10998</strain>
    </source>
</reference>
<keyword evidence="2" id="KW-1185">Reference proteome</keyword>
<sequence>MHSFPFGSPLLTLAQKPLHNARIFVLGVYASAVHARWLNPDGSTRVAALAVASEPQIFWSGEAEAEIIASIHVPAEAGRLVPPGSRMNGPSGVALDQLYLEPLGLTREHAWLCDLLPQSRMNPGQALAVSERYTPLAQRLGLPPASIPAVPKRFATEARVNEIVEEFLSSGAETLLTLGDVPLKEFVGVLGLCEKTSIAGFGIRAGQYGQRHPFSLRGRRFELLPLIHPRQAARLGAHSPQLAAAHAEWMGEVRAHESHPSPA</sequence>
<accession>A0A916UAW8</accession>
<dbReference type="AlphaFoldDB" id="A0A916UAW8"/>
<dbReference type="EMBL" id="BMED01000001">
    <property type="protein sequence ID" value="GGC66203.1"/>
    <property type="molecule type" value="Genomic_DNA"/>
</dbReference>